<protein>
    <recommendedName>
        <fullName evidence="1">Cyclodeaminase/cyclohydrolase domain-containing protein</fullName>
    </recommendedName>
</protein>
<evidence type="ECO:0000313" key="2">
    <source>
        <dbReference type="EMBL" id="ACV29744.1"/>
    </source>
</evidence>
<keyword evidence="3" id="KW-1185">Reference proteome</keyword>
<name>C7REY1_ANAPD</name>
<dbReference type="AlphaFoldDB" id="C7REY1"/>
<dbReference type="SUPFAM" id="SSF101262">
    <property type="entry name" value="Methenyltetrahydrofolate cyclohydrolase-like"/>
    <property type="match status" value="1"/>
</dbReference>
<sequence>MKIVDMSVERLLTEIKNMRPNPGGGAVVILVANMAVNLINMMGDVSCETKISERLTELIQEDVDATKRLIAEIKRKNFEEKFFLEAARPQIEMVDISLKALEEFSDILKRGKNLSDGIIANNLLREAIRSAMPTIELNLKYTKETYDYDYFLEKCENLYQKNVKIIEGRK</sequence>
<evidence type="ECO:0000259" key="1">
    <source>
        <dbReference type="Pfam" id="PF04961"/>
    </source>
</evidence>
<accession>C7REY1</accession>
<dbReference type="eggNOG" id="COG3404">
    <property type="taxonomic scope" value="Bacteria"/>
</dbReference>
<dbReference type="InterPro" id="IPR036178">
    <property type="entry name" value="Formintransfe-cycloase-like_sf"/>
</dbReference>
<proteinExistence type="predicted"/>
<dbReference type="KEGG" id="apr:Apre_1726"/>
<dbReference type="RefSeq" id="WP_015778640.1">
    <property type="nucleotide sequence ID" value="NC_013171.1"/>
</dbReference>
<reference evidence="2 3" key="1">
    <citation type="journal article" date="2009" name="Stand. Genomic Sci.">
        <title>Complete genome sequence of Anaerococcus prevotii type strain (PC1).</title>
        <authorList>
            <person name="Labutti K."/>
            <person name="Pukall R."/>
            <person name="Steenblock K."/>
            <person name="Glavina Del Rio T."/>
            <person name="Tice H."/>
            <person name="Copeland A."/>
            <person name="Cheng J.F."/>
            <person name="Lucas S."/>
            <person name="Chen F."/>
            <person name="Nolan M."/>
            <person name="Bruce D."/>
            <person name="Goodwin L."/>
            <person name="Pitluck S."/>
            <person name="Ivanova N."/>
            <person name="Mavromatis K."/>
            <person name="Ovchinnikova G."/>
            <person name="Pati A."/>
            <person name="Chen A."/>
            <person name="Palaniappan K."/>
            <person name="Land M."/>
            <person name="Hauser L."/>
            <person name="Chang Y.J."/>
            <person name="Jeffries C.D."/>
            <person name="Chain P."/>
            <person name="Saunders E."/>
            <person name="Brettin T."/>
            <person name="Detter J.C."/>
            <person name="Han C."/>
            <person name="Goker M."/>
            <person name="Bristow J."/>
            <person name="Eisen J.A."/>
            <person name="Markowitz V."/>
            <person name="Hugenholtz P."/>
            <person name="Kyrpides N.C."/>
            <person name="Klenk H.P."/>
            <person name="Lapidus A."/>
        </authorList>
    </citation>
    <scope>NUCLEOTIDE SEQUENCE [LARGE SCALE GENOMIC DNA]</scope>
    <source>
        <strain evidence="3">ATCC 9321 / DSM 20548 / JCM 6508 / NCTC 11806 / PC1</strain>
    </source>
</reference>
<dbReference type="STRING" id="525919.Apre_1726"/>
<dbReference type="GO" id="GO:0003824">
    <property type="term" value="F:catalytic activity"/>
    <property type="evidence" value="ECO:0007669"/>
    <property type="project" value="InterPro"/>
</dbReference>
<dbReference type="InterPro" id="IPR007044">
    <property type="entry name" value="Cyclodeamin/CycHdrlase"/>
</dbReference>
<dbReference type="HOGENOM" id="CLU_1500551_0_0_9"/>
<gene>
    <name evidence="2" type="ordered locus">Apre_1726</name>
</gene>
<dbReference type="Pfam" id="PF04961">
    <property type="entry name" value="FTCD_C"/>
    <property type="match status" value="1"/>
</dbReference>
<feature type="domain" description="Cyclodeaminase/cyclohydrolase" evidence="1">
    <location>
        <begin position="7"/>
        <end position="72"/>
    </location>
</feature>
<evidence type="ECO:0000313" key="3">
    <source>
        <dbReference type="Proteomes" id="UP000002294"/>
    </source>
</evidence>
<dbReference type="OrthoDB" id="1692678at2"/>
<dbReference type="EMBL" id="CP001708">
    <property type="protein sequence ID" value="ACV29744.1"/>
    <property type="molecule type" value="Genomic_DNA"/>
</dbReference>
<dbReference type="Proteomes" id="UP000002294">
    <property type="component" value="Chromosome"/>
</dbReference>
<organism evidence="2 3">
    <name type="scientific">Anaerococcus prevotii (strain ATCC 9321 / DSM 20548 / JCM 6508 / NCTC 11806 / PC1)</name>
    <name type="common">Peptostreptococcus prevotii</name>
    <name type="synonym">Peptococcus prevotii</name>
    <dbReference type="NCBI Taxonomy" id="525919"/>
    <lineage>
        <taxon>Bacteria</taxon>
        <taxon>Bacillati</taxon>
        <taxon>Bacillota</taxon>
        <taxon>Tissierellia</taxon>
        <taxon>Tissierellales</taxon>
        <taxon>Peptoniphilaceae</taxon>
        <taxon>Anaerococcus</taxon>
    </lineage>
</organism>
<dbReference type="Gene3D" id="1.20.120.680">
    <property type="entry name" value="Formiminotetrahydrofolate cyclodeaminase monomer, up-and-down helical bundle"/>
    <property type="match status" value="1"/>
</dbReference>